<organism evidence="2 3">
    <name type="scientific">Sodaliphilus pleomorphus</name>
    <dbReference type="NCBI Taxonomy" id="2606626"/>
    <lineage>
        <taxon>Bacteria</taxon>
        <taxon>Pseudomonadati</taxon>
        <taxon>Bacteroidota</taxon>
        <taxon>Bacteroidia</taxon>
        <taxon>Bacteroidales</taxon>
        <taxon>Muribaculaceae</taxon>
        <taxon>Sodaliphilus</taxon>
    </lineage>
</organism>
<dbReference type="InterPro" id="IPR022765">
    <property type="entry name" value="Dna2/Cas4_DUF83"/>
</dbReference>
<dbReference type="InterPro" id="IPR011604">
    <property type="entry name" value="PDDEXK-like_dom_sf"/>
</dbReference>
<sequence length="207" mass="23983">MEDFIAIATLNDFIFCPYSIYLHSVYADTDDGLYKATPQVRGTIAHTGVDSKKGSSRRGDIMSLSVYSESLHVYGKIDVYRAEKKQLIERKYSLKTIFRGQLYQLWAQYFCMTEMGFPVEELCFYEISAKKMIPVNLPTENDRVELERFLTLFRNYSPLNDTKMTNPNKCAHCIYCNLCDKTDSDNVYSIRYSDAYHFCAQLHGTHS</sequence>
<evidence type="ECO:0000313" key="3">
    <source>
        <dbReference type="Proteomes" id="UP000483362"/>
    </source>
</evidence>
<gene>
    <name evidence="2" type="primary">cas4</name>
    <name evidence="2" type="ORF">FYJ29_01620</name>
</gene>
<dbReference type="InterPro" id="IPR027616">
    <property type="entry name" value="Cas4_PREFRAN"/>
</dbReference>
<keyword evidence="3" id="KW-1185">Reference proteome</keyword>
<dbReference type="Proteomes" id="UP000483362">
    <property type="component" value="Unassembled WGS sequence"/>
</dbReference>
<protein>
    <submittedName>
        <fullName evidence="2">Type V CRISPR-associated protein Cas4</fullName>
    </submittedName>
</protein>
<dbReference type="NCBIfam" id="TIGR04328">
    <property type="entry name" value="cas4_PREFRAN"/>
    <property type="match status" value="1"/>
</dbReference>
<dbReference type="RefSeq" id="WP_154326952.1">
    <property type="nucleotide sequence ID" value="NZ_CP045696.1"/>
</dbReference>
<dbReference type="EMBL" id="VULT01000002">
    <property type="protein sequence ID" value="MSS16476.1"/>
    <property type="molecule type" value="Genomic_DNA"/>
</dbReference>
<reference evidence="2 3" key="1">
    <citation type="submission" date="2019-08" db="EMBL/GenBank/DDBJ databases">
        <title>In-depth cultivation of the pig gut microbiome towards novel bacterial diversity and tailored functional studies.</title>
        <authorList>
            <person name="Wylensek D."/>
            <person name="Hitch T.C.A."/>
            <person name="Clavel T."/>
        </authorList>
    </citation>
    <scope>NUCLEOTIDE SEQUENCE [LARGE SCALE GENOMIC DNA]</scope>
    <source>
        <strain evidence="2 3">Oil-RF-744-WCA-WT-10</strain>
    </source>
</reference>
<evidence type="ECO:0000313" key="2">
    <source>
        <dbReference type="EMBL" id="MSS16476.1"/>
    </source>
</evidence>
<dbReference type="Gene3D" id="3.90.320.10">
    <property type="match status" value="1"/>
</dbReference>
<dbReference type="AlphaFoldDB" id="A0A6L5XBR2"/>
<name>A0A6L5XBR2_9BACT</name>
<evidence type="ECO:0000259" key="1">
    <source>
        <dbReference type="Pfam" id="PF01930"/>
    </source>
</evidence>
<proteinExistence type="predicted"/>
<dbReference type="Pfam" id="PF01930">
    <property type="entry name" value="Cas_Cas4"/>
    <property type="match status" value="1"/>
</dbReference>
<accession>A0A6L5XBR2</accession>
<feature type="domain" description="DUF83" evidence="1">
    <location>
        <begin position="9"/>
        <end position="179"/>
    </location>
</feature>
<comment type="caution">
    <text evidence="2">The sequence shown here is derived from an EMBL/GenBank/DDBJ whole genome shotgun (WGS) entry which is preliminary data.</text>
</comment>